<evidence type="ECO:0000313" key="7">
    <source>
        <dbReference type="Proteomes" id="UP001220610"/>
    </source>
</evidence>
<evidence type="ECO:0000256" key="3">
    <source>
        <dbReference type="PROSITE-ProRule" id="PRU00169"/>
    </source>
</evidence>
<dbReference type="CDD" id="cd06170">
    <property type="entry name" value="LuxR_C_like"/>
    <property type="match status" value="1"/>
</dbReference>
<dbReference type="PRINTS" id="PR00038">
    <property type="entry name" value="HTHLUXR"/>
</dbReference>
<dbReference type="PANTHER" id="PTHR43214">
    <property type="entry name" value="TWO-COMPONENT RESPONSE REGULATOR"/>
    <property type="match status" value="1"/>
</dbReference>
<dbReference type="PANTHER" id="PTHR43214:SF43">
    <property type="entry name" value="TWO-COMPONENT RESPONSE REGULATOR"/>
    <property type="match status" value="1"/>
</dbReference>
<feature type="modified residue" description="4-aspartylphosphate" evidence="3">
    <location>
        <position position="55"/>
    </location>
</feature>
<dbReference type="PROSITE" id="PS50043">
    <property type="entry name" value="HTH_LUXR_2"/>
    <property type="match status" value="1"/>
</dbReference>
<evidence type="ECO:0000256" key="1">
    <source>
        <dbReference type="ARBA" id="ARBA00022553"/>
    </source>
</evidence>
<dbReference type="SUPFAM" id="SSF46894">
    <property type="entry name" value="C-terminal effector domain of the bipartite response regulators"/>
    <property type="match status" value="1"/>
</dbReference>
<gene>
    <name evidence="6" type="ORF">P0Y53_08450</name>
</gene>
<dbReference type="EMBL" id="CP119311">
    <property type="protein sequence ID" value="WEK37531.1"/>
    <property type="molecule type" value="Genomic_DNA"/>
</dbReference>
<organism evidence="6 7">
    <name type="scientific">Candidatus Pseudobacter hemicellulosilyticus</name>
    <dbReference type="NCBI Taxonomy" id="3121375"/>
    <lineage>
        <taxon>Bacteria</taxon>
        <taxon>Pseudomonadati</taxon>
        <taxon>Bacteroidota</taxon>
        <taxon>Chitinophagia</taxon>
        <taxon>Chitinophagales</taxon>
        <taxon>Chitinophagaceae</taxon>
        <taxon>Pseudobacter</taxon>
    </lineage>
</organism>
<dbReference type="PROSITE" id="PS50110">
    <property type="entry name" value="RESPONSE_REGULATORY"/>
    <property type="match status" value="1"/>
</dbReference>
<keyword evidence="2" id="KW-0238">DNA-binding</keyword>
<dbReference type="InterPro" id="IPR058245">
    <property type="entry name" value="NreC/VraR/RcsB-like_REC"/>
</dbReference>
<dbReference type="GO" id="GO:0000160">
    <property type="term" value="P:phosphorelay signal transduction system"/>
    <property type="evidence" value="ECO:0007669"/>
    <property type="project" value="InterPro"/>
</dbReference>
<dbReference type="InterPro" id="IPR016032">
    <property type="entry name" value="Sig_transdc_resp-reg_C-effctor"/>
</dbReference>
<dbReference type="Pfam" id="PF00072">
    <property type="entry name" value="Response_reg"/>
    <property type="match status" value="1"/>
</dbReference>
<feature type="domain" description="Response regulatory" evidence="5">
    <location>
        <begin position="3"/>
        <end position="120"/>
    </location>
</feature>
<dbReference type="InterPro" id="IPR001789">
    <property type="entry name" value="Sig_transdc_resp-reg_receiver"/>
</dbReference>
<evidence type="ECO:0000259" key="5">
    <source>
        <dbReference type="PROSITE" id="PS50110"/>
    </source>
</evidence>
<accession>A0AAJ5WUS4</accession>
<dbReference type="InterPro" id="IPR039420">
    <property type="entry name" value="WalR-like"/>
</dbReference>
<feature type="domain" description="HTH luxR-type" evidence="4">
    <location>
        <begin position="144"/>
        <end position="209"/>
    </location>
</feature>
<name>A0AAJ5WUS4_9BACT</name>
<dbReference type="SUPFAM" id="SSF52172">
    <property type="entry name" value="CheY-like"/>
    <property type="match status" value="1"/>
</dbReference>
<evidence type="ECO:0000256" key="2">
    <source>
        <dbReference type="ARBA" id="ARBA00023125"/>
    </source>
</evidence>
<dbReference type="Pfam" id="PF00196">
    <property type="entry name" value="GerE"/>
    <property type="match status" value="1"/>
</dbReference>
<protein>
    <submittedName>
        <fullName evidence="6">Response regulator transcription factor</fullName>
    </submittedName>
</protein>
<dbReference type="SMART" id="SM00421">
    <property type="entry name" value="HTH_LUXR"/>
    <property type="match status" value="1"/>
</dbReference>
<dbReference type="CDD" id="cd17535">
    <property type="entry name" value="REC_NarL-like"/>
    <property type="match status" value="1"/>
</dbReference>
<proteinExistence type="predicted"/>
<dbReference type="GO" id="GO:0003677">
    <property type="term" value="F:DNA binding"/>
    <property type="evidence" value="ECO:0007669"/>
    <property type="project" value="UniProtKB-KW"/>
</dbReference>
<dbReference type="Proteomes" id="UP001220610">
    <property type="component" value="Chromosome"/>
</dbReference>
<evidence type="ECO:0000313" key="6">
    <source>
        <dbReference type="EMBL" id="WEK37531.1"/>
    </source>
</evidence>
<dbReference type="AlphaFoldDB" id="A0AAJ5WUS4"/>
<dbReference type="InterPro" id="IPR011006">
    <property type="entry name" value="CheY-like_superfamily"/>
</dbReference>
<dbReference type="InterPro" id="IPR000792">
    <property type="entry name" value="Tscrpt_reg_LuxR_C"/>
</dbReference>
<evidence type="ECO:0000259" key="4">
    <source>
        <dbReference type="PROSITE" id="PS50043"/>
    </source>
</evidence>
<dbReference type="GO" id="GO:0006355">
    <property type="term" value="P:regulation of DNA-templated transcription"/>
    <property type="evidence" value="ECO:0007669"/>
    <property type="project" value="InterPro"/>
</dbReference>
<reference evidence="6" key="1">
    <citation type="submission" date="2023-03" db="EMBL/GenBank/DDBJ databases">
        <title>Andean soil-derived lignocellulolytic bacterial consortium as a source of novel taxa and putative plastic-active enzymes.</title>
        <authorList>
            <person name="Diaz-Garcia L."/>
            <person name="Chuvochina M."/>
            <person name="Feuerriegel G."/>
            <person name="Bunk B."/>
            <person name="Sproer C."/>
            <person name="Streit W.R."/>
            <person name="Rodriguez L.M."/>
            <person name="Overmann J."/>
            <person name="Jimenez D.J."/>
        </authorList>
    </citation>
    <scope>NUCLEOTIDE SEQUENCE</scope>
    <source>
        <strain evidence="6">MAG 7</strain>
    </source>
</reference>
<dbReference type="SMART" id="SM00448">
    <property type="entry name" value="REC"/>
    <property type="match status" value="1"/>
</dbReference>
<keyword evidence="1 3" id="KW-0597">Phosphoprotein</keyword>
<dbReference type="PROSITE" id="PS00622">
    <property type="entry name" value="HTH_LUXR_1"/>
    <property type="match status" value="1"/>
</dbReference>
<dbReference type="Gene3D" id="3.40.50.2300">
    <property type="match status" value="1"/>
</dbReference>
<sequence>MIRILIVDDHPLVTDGIRMMVMPHTYLSIAGAARTGKEALDFLDSEPPVDVILLDINLPDMDGLRICELIREKDKTVKILGLTYLNEAGIITQLIRKGANGYLLKNMDGTELLKAIDEVMNGATYLSKAANEKIIQQLQHHDLPATGVPQLTRRERDILELLMKGLTSQEIATQLFLSSYTVDTHRKNMLQKFNVRNTQSLLNVVRNLGVLPG</sequence>